<evidence type="ECO:0000313" key="1">
    <source>
        <dbReference type="EMBL" id="JAP40625.1"/>
    </source>
</evidence>
<dbReference type="Gene3D" id="1.20.58.60">
    <property type="match status" value="3"/>
</dbReference>
<dbReference type="AlphaFoldDB" id="A0A0X3NLW7"/>
<dbReference type="InterPro" id="IPR018159">
    <property type="entry name" value="Spectrin/alpha-actinin"/>
</dbReference>
<protein>
    <recommendedName>
        <fullName evidence="2">PH domain-containing protein</fullName>
    </recommendedName>
</protein>
<gene>
    <name evidence="1" type="ORF">TR112441</name>
</gene>
<dbReference type="PANTHER" id="PTHR11915">
    <property type="entry name" value="SPECTRIN/FILAMIN RELATED CYTOSKELETAL PROTEIN"/>
    <property type="match status" value="1"/>
</dbReference>
<accession>A0A0X3NLW7</accession>
<dbReference type="CDD" id="cd00176">
    <property type="entry name" value="SPEC"/>
    <property type="match status" value="1"/>
</dbReference>
<dbReference type="EMBL" id="GEEE01022600">
    <property type="protein sequence ID" value="JAP40625.1"/>
    <property type="molecule type" value="Transcribed_RNA"/>
</dbReference>
<dbReference type="SMART" id="SM00150">
    <property type="entry name" value="SPEC"/>
    <property type="match status" value="4"/>
</dbReference>
<evidence type="ECO:0008006" key="2">
    <source>
        <dbReference type="Google" id="ProtNLM"/>
    </source>
</evidence>
<sequence>MTEYTEAEEVIKEYPEHSTSLAQALQRNAELWANLKITLSSQGSTLVKIYRAIIFSEGCEELMEWLGKASLKIFSIARSHHLGQKGTAFEILLDLNQEPHQAAQSFLRSRLSTSLKRSASDTCVIFLPEKPLDHSDKCDLSNISSSLSKVTDLNVQLNNKWIFFKELQEHFQHFLHDQSNFMKNESQLAAVSSKFTGIQQKINACLADLTAQHNVINALRMLAGETAWLEERRAQIKWDLVGSLLLETEKLLLRHHNFAKEVAIRKLRGQPIIAKVLTWIQLAEATKEAAAPQERNEDRECAILLAHTPHLLVELMDRVSRLLWMQCLVETKLHSRYDTLEHWRSFFSHQIDLIETYNWLAETESAVMTESHASSGVASARAAIIKHSFVENTISTLQASRVRSLGQKTCQLLATIKHRMRLNKERLSALKRVSQDLPAESGQSEAAKRRRHQLRRCIHALERSATKMLTSQQSLQRQFKDLLDLVWEKKHRLRELLALNRLYEDVADLEEWMSAQTREALICQTGRDLDECSRMQRQFGQLQRRVLGPEPDVTGQLIEASFDRRPELRLSQSAACAELATAGALPPLPDGPEKLLRAIQTCRQLIALRHSDSPRIALWQGRLAEDWQDLRELLNTRGELLRAAGNRLLFFRRCEDVTQDLLDKLTLLPSIIGPDKETLDKQQRQLASFQWDIEAMGEGVNWVLMATEVLLPQFAGEQAEEMKTKKQRMLDVWQKLNQTMEQHHRLLTEASALDKWLADWMHFLNWAMLTRKNLEVARTLRNYILGSAEQDCNASLTNMKEISQGKVDHLELWREILTRKASLVGILQDGCRLRDWIHRELEVDEDVAKATLSSLEALIWNSVRSIEVDPNFPISFNPPETVKCLPNPNPLSMRKAAVECLFQRSASATNSMDCEMSLLLVEFFFIKFLWKQRMEDLNSLMKCAEVLRQIHSLEVWMTSMEKVLQTDNLGNDLYETLTLSDEHQKICDAMFFQEERIRQLAQMNILQADDDKKEWLERAHAEFTELLQQHGLWQWPISPTEVVPENAQQDLQSREENQILFERKEGILYRWCPSQTSTSRSRVTKWRKQFVVLSPDSLSLQFLDLPEMCETRRVSRVKRGKHDEFLLSDGLSAKPVEAKTRRRGYTFMLHAQRRGYLKGCNGWMGVCHQPGLQNGHRSDVD</sequence>
<reference evidence="1" key="1">
    <citation type="submission" date="2016-01" db="EMBL/GenBank/DDBJ databases">
        <title>Reference transcriptome for the parasite Schistocephalus solidus: insights into the molecular evolution of parasitism.</title>
        <authorList>
            <person name="Hebert F.O."/>
            <person name="Grambauer S."/>
            <person name="Barber I."/>
            <person name="Landry C.R."/>
            <person name="Aubin-Horth N."/>
        </authorList>
    </citation>
    <scope>NUCLEOTIDE SEQUENCE</scope>
</reference>
<dbReference type="SUPFAM" id="SSF46966">
    <property type="entry name" value="Spectrin repeat"/>
    <property type="match status" value="4"/>
</dbReference>
<organism evidence="1">
    <name type="scientific">Schistocephalus solidus</name>
    <name type="common">Tapeworm</name>
    <dbReference type="NCBI Taxonomy" id="70667"/>
    <lineage>
        <taxon>Eukaryota</taxon>
        <taxon>Metazoa</taxon>
        <taxon>Spiralia</taxon>
        <taxon>Lophotrochozoa</taxon>
        <taxon>Platyhelminthes</taxon>
        <taxon>Cestoda</taxon>
        <taxon>Eucestoda</taxon>
        <taxon>Diphyllobothriidea</taxon>
        <taxon>Diphyllobothriidae</taxon>
        <taxon>Schistocephalus</taxon>
    </lineage>
</organism>
<proteinExistence type="predicted"/>
<name>A0A0X3NLW7_SCHSO</name>